<evidence type="ECO:0000313" key="2">
    <source>
        <dbReference type="Proteomes" id="UP001240150"/>
    </source>
</evidence>
<sequence>MLKLGEIEKVLNHGVAATVVAAARDSVRPASTMAVLRASAALQGSWASAASSAAVRSAAQQVIENAAVARQLVQSIRSSPALQAAVRPAAQSALAVMQQGYLSAGTGKSLWHTVPPRIQALLVRGKRRPTARQVKRSRARLQLVRVLVEKIRALKQTRQIPAEAVTLAENLVDALSEALLRVAFTIRLQVTEIRPQSTIVHTTSRQVRGPSTAGRVLTTGLRDGTRIRRGLPPFLGDSLVRREPFLAC</sequence>
<evidence type="ECO:0008006" key="3">
    <source>
        <dbReference type="Google" id="ProtNLM"/>
    </source>
</evidence>
<proteinExistence type="predicted"/>
<gene>
    <name evidence="1" type="ORF">ACTOB_003631</name>
</gene>
<dbReference type="Proteomes" id="UP001240150">
    <property type="component" value="Chromosome"/>
</dbReference>
<protein>
    <recommendedName>
        <fullName evidence="3">Transposase</fullName>
    </recommendedName>
</protein>
<dbReference type="RefSeq" id="WP_284921411.1">
    <property type="nucleotide sequence ID" value="NZ_CP126980.1"/>
</dbReference>
<reference evidence="1 2" key="1">
    <citation type="submission" date="2023-06" db="EMBL/GenBank/DDBJ databases">
        <authorList>
            <person name="Yushchuk O."/>
            <person name="Binda E."/>
            <person name="Ruckert-Reed C."/>
            <person name="Fedorenko V."/>
            <person name="Kalinowski J."/>
            <person name="Marinelli F."/>
        </authorList>
    </citation>
    <scope>NUCLEOTIDE SEQUENCE [LARGE SCALE GENOMIC DNA]</scope>
    <source>
        <strain evidence="1 2">NRRL 3884</strain>
    </source>
</reference>
<dbReference type="EMBL" id="CP126980">
    <property type="protein sequence ID" value="WIM99960.1"/>
    <property type="molecule type" value="Genomic_DNA"/>
</dbReference>
<name>A0ABY8WVC6_9ACTN</name>
<accession>A0ABY8WVC6</accession>
<evidence type="ECO:0000313" key="1">
    <source>
        <dbReference type="EMBL" id="WIM99960.1"/>
    </source>
</evidence>
<organism evidence="1 2">
    <name type="scientific">Actinoplanes oblitus</name>
    <dbReference type="NCBI Taxonomy" id="3040509"/>
    <lineage>
        <taxon>Bacteria</taxon>
        <taxon>Bacillati</taxon>
        <taxon>Actinomycetota</taxon>
        <taxon>Actinomycetes</taxon>
        <taxon>Micromonosporales</taxon>
        <taxon>Micromonosporaceae</taxon>
        <taxon>Actinoplanes</taxon>
    </lineage>
</organism>
<keyword evidence="2" id="KW-1185">Reference proteome</keyword>